<reference evidence="8 9" key="1">
    <citation type="submission" date="2022-05" db="EMBL/GenBank/DDBJ databases">
        <authorList>
            <consortium name="Genoscope - CEA"/>
            <person name="William W."/>
        </authorList>
    </citation>
    <scope>NUCLEOTIDE SEQUENCE [LARGE SCALE GENOMIC DNA]</scope>
</reference>
<keyword evidence="9" id="KW-1185">Reference proteome</keyword>
<feature type="domain" description="C2H2-type" evidence="7">
    <location>
        <begin position="145"/>
        <end position="174"/>
    </location>
</feature>
<feature type="region of interest" description="Disordered" evidence="6">
    <location>
        <begin position="336"/>
        <end position="378"/>
    </location>
</feature>
<feature type="domain" description="C2H2-type" evidence="7">
    <location>
        <begin position="325"/>
        <end position="352"/>
    </location>
</feature>
<dbReference type="SUPFAM" id="SSF57667">
    <property type="entry name" value="beta-beta-alpha zinc fingers"/>
    <property type="match status" value="3"/>
</dbReference>
<evidence type="ECO:0000256" key="6">
    <source>
        <dbReference type="SAM" id="MobiDB-lite"/>
    </source>
</evidence>
<evidence type="ECO:0000256" key="4">
    <source>
        <dbReference type="ARBA" id="ARBA00022833"/>
    </source>
</evidence>
<feature type="domain" description="C2H2-type" evidence="7">
    <location>
        <begin position="265"/>
        <end position="294"/>
    </location>
</feature>
<organism evidence="8 9">
    <name type="scientific">Porites evermanni</name>
    <dbReference type="NCBI Taxonomy" id="104178"/>
    <lineage>
        <taxon>Eukaryota</taxon>
        <taxon>Metazoa</taxon>
        <taxon>Cnidaria</taxon>
        <taxon>Anthozoa</taxon>
        <taxon>Hexacorallia</taxon>
        <taxon>Scleractinia</taxon>
        <taxon>Fungiina</taxon>
        <taxon>Poritidae</taxon>
        <taxon>Porites</taxon>
    </lineage>
</organism>
<feature type="domain" description="C2H2-type" evidence="7">
    <location>
        <begin position="295"/>
        <end position="324"/>
    </location>
</feature>
<keyword evidence="2" id="KW-0677">Repeat</keyword>
<feature type="domain" description="C2H2-type" evidence="7">
    <location>
        <begin position="235"/>
        <end position="264"/>
    </location>
</feature>
<dbReference type="PANTHER" id="PTHR24409">
    <property type="entry name" value="ZINC FINGER PROTEIN 142"/>
    <property type="match status" value="1"/>
</dbReference>
<dbReference type="PANTHER" id="PTHR24409:SF434">
    <property type="entry name" value="FI01124P-RELATED"/>
    <property type="match status" value="1"/>
</dbReference>
<keyword evidence="3 5" id="KW-0863">Zinc-finger</keyword>
<keyword evidence="1" id="KW-0479">Metal-binding</keyword>
<dbReference type="SMART" id="SM00355">
    <property type="entry name" value="ZnF_C2H2"/>
    <property type="match status" value="7"/>
</dbReference>
<feature type="domain" description="C2H2-type" evidence="7">
    <location>
        <begin position="205"/>
        <end position="234"/>
    </location>
</feature>
<feature type="domain" description="C2H2-type" evidence="7">
    <location>
        <begin position="175"/>
        <end position="204"/>
    </location>
</feature>
<evidence type="ECO:0000313" key="8">
    <source>
        <dbReference type="EMBL" id="CAH3026921.1"/>
    </source>
</evidence>
<sequence length="577" mass="63587">MDLLEEQETVGSISSDAFSASSEISLSKETDSLVVCPSDDGADAASVKQASEVCKDCSPSVEQSLPNEIMADSAGHVGNQCVTIVTDAIHCGSQVLDDQRIKDAEPDDGGLLFVQTSSCPEDGQQNHMLLLSRSRDTTKNLPRMFECKYPDCGRTFSTAGHLRYHTRTHTGEKPYSCSHEGCGRNFTSSGYLRYHQCTHSGKRTFKCQHPGCDRVFAWPAHMKYHMKTHTGDRPYHCSFEGCNKSFYVLQRLNVHMRVHTGERPYTCNVENCMKSFTTQGNLKNHMRIHTGERPYSCPVEGCGRTFTEHSSLRKHKLIHTGEKPYVCEICGKTFSQSGSRNAHQKRHTDTSKDKKRKTPSKSLPASVIVQGDDQVEHQGDIMPQIENIDETGEEDEQTVSSQALVYSQADHTIVSQATADQMVLAQPIVAKEVSIETTPVHTMSLLVHATDEAMTNQENLAQATADVVSLAETVVAQQAVIHTMLDGAAIIPTSSQSELSVVDHVLHPSNVEQMMQSVVSQHILSGHIQLPMTEEDLEPATQEEGGAGVPHLTIDLSGFIQQTEEQTAQDSEEDEET</sequence>
<dbReference type="Gene3D" id="3.30.160.60">
    <property type="entry name" value="Classic Zinc Finger"/>
    <property type="match status" value="7"/>
</dbReference>
<comment type="caution">
    <text evidence="8">The sequence shown here is derived from an EMBL/GenBank/DDBJ whole genome shotgun (WGS) entry which is preliminary data.</text>
</comment>
<dbReference type="PROSITE" id="PS00028">
    <property type="entry name" value="ZINC_FINGER_C2H2_1"/>
    <property type="match status" value="7"/>
</dbReference>
<evidence type="ECO:0000256" key="2">
    <source>
        <dbReference type="ARBA" id="ARBA00022737"/>
    </source>
</evidence>
<accession>A0ABN8MB90</accession>
<dbReference type="Pfam" id="PF00096">
    <property type="entry name" value="zf-C2H2"/>
    <property type="match status" value="5"/>
</dbReference>
<keyword evidence="4" id="KW-0862">Zinc</keyword>
<protein>
    <recommendedName>
        <fullName evidence="7">C2H2-type domain-containing protein</fullName>
    </recommendedName>
</protein>
<gene>
    <name evidence="8" type="ORF">PEVE_00030231</name>
</gene>
<dbReference type="InterPro" id="IPR036236">
    <property type="entry name" value="Znf_C2H2_sf"/>
</dbReference>
<name>A0ABN8MB90_9CNID</name>
<evidence type="ECO:0000256" key="3">
    <source>
        <dbReference type="ARBA" id="ARBA00022771"/>
    </source>
</evidence>
<evidence type="ECO:0000259" key="7">
    <source>
        <dbReference type="PROSITE" id="PS50157"/>
    </source>
</evidence>
<dbReference type="PROSITE" id="PS50157">
    <property type="entry name" value="ZINC_FINGER_C2H2_2"/>
    <property type="match status" value="7"/>
</dbReference>
<evidence type="ECO:0000256" key="1">
    <source>
        <dbReference type="ARBA" id="ARBA00022723"/>
    </source>
</evidence>
<evidence type="ECO:0000256" key="5">
    <source>
        <dbReference type="PROSITE-ProRule" id="PRU00042"/>
    </source>
</evidence>
<dbReference type="Proteomes" id="UP001159427">
    <property type="component" value="Unassembled WGS sequence"/>
</dbReference>
<proteinExistence type="predicted"/>
<dbReference type="InterPro" id="IPR013087">
    <property type="entry name" value="Znf_C2H2_type"/>
</dbReference>
<feature type="compositionally biased region" description="Polar residues" evidence="6">
    <location>
        <begin position="559"/>
        <end position="569"/>
    </location>
</feature>
<feature type="region of interest" description="Disordered" evidence="6">
    <location>
        <begin position="540"/>
        <end position="577"/>
    </location>
</feature>
<dbReference type="EMBL" id="CALNXI010000427">
    <property type="protein sequence ID" value="CAH3026921.1"/>
    <property type="molecule type" value="Genomic_DNA"/>
</dbReference>
<evidence type="ECO:0000313" key="9">
    <source>
        <dbReference type="Proteomes" id="UP001159427"/>
    </source>
</evidence>